<sequence>MLASKQFSTENDMDKNFWPPILALLIPIVALLIPMVAIVVRHVFRVRQEQLRHETLRHFADRGQVVPLELLSPVNMPVPQVLTAEMEAVRLTRLLHSSVWLTALGAGLGLMLWVMNLENGRWVGDTAWAIGIVPLFLGFGLGCLWRMESRRVSNKSPSQG</sequence>
<dbReference type="Pfam" id="PF19762">
    <property type="entry name" value="DUF6249"/>
    <property type="match status" value="1"/>
</dbReference>
<feature type="domain" description="DUF6249" evidence="2">
    <location>
        <begin position="26"/>
        <end position="148"/>
    </location>
</feature>
<dbReference type="EMBL" id="JACYFT010000005">
    <property type="protein sequence ID" value="MBD8051932.1"/>
    <property type="molecule type" value="Genomic_DNA"/>
</dbReference>
<reference evidence="3" key="1">
    <citation type="submission" date="2020-09" db="EMBL/GenBank/DDBJ databases">
        <title>Genome seq and assembly of Limnohabitants sp.</title>
        <authorList>
            <person name="Chhetri G."/>
        </authorList>
    </citation>
    <scope>NUCLEOTIDE SEQUENCE</scope>
    <source>
        <strain evidence="3">JUR4</strain>
    </source>
</reference>
<accession>A0A927FK52</accession>
<dbReference type="RefSeq" id="WP_191820423.1">
    <property type="nucleotide sequence ID" value="NZ_JACYFT010000005.1"/>
</dbReference>
<keyword evidence="1" id="KW-0812">Transmembrane</keyword>
<feature type="transmembrane region" description="Helical" evidence="1">
    <location>
        <begin position="127"/>
        <end position="145"/>
    </location>
</feature>
<dbReference type="Proteomes" id="UP000647424">
    <property type="component" value="Unassembled WGS sequence"/>
</dbReference>
<proteinExistence type="predicted"/>
<protein>
    <recommendedName>
        <fullName evidence="2">DUF6249 domain-containing protein</fullName>
    </recommendedName>
</protein>
<feature type="transmembrane region" description="Helical" evidence="1">
    <location>
        <begin position="20"/>
        <end position="44"/>
    </location>
</feature>
<organism evidence="3 4">
    <name type="scientific">Limnohabitans radicicola</name>
    <dbReference type="NCBI Taxonomy" id="2771427"/>
    <lineage>
        <taxon>Bacteria</taxon>
        <taxon>Pseudomonadati</taxon>
        <taxon>Pseudomonadota</taxon>
        <taxon>Betaproteobacteria</taxon>
        <taxon>Burkholderiales</taxon>
        <taxon>Comamonadaceae</taxon>
        <taxon>Limnohabitans</taxon>
    </lineage>
</organism>
<gene>
    <name evidence="3" type="ORF">IC609_15455</name>
</gene>
<feature type="transmembrane region" description="Helical" evidence="1">
    <location>
        <begin position="94"/>
        <end position="115"/>
    </location>
</feature>
<evidence type="ECO:0000256" key="1">
    <source>
        <dbReference type="SAM" id="Phobius"/>
    </source>
</evidence>
<keyword evidence="1" id="KW-1133">Transmembrane helix</keyword>
<evidence type="ECO:0000313" key="3">
    <source>
        <dbReference type="EMBL" id="MBD8051932.1"/>
    </source>
</evidence>
<keyword evidence="1" id="KW-0472">Membrane</keyword>
<dbReference type="AlphaFoldDB" id="A0A927FK52"/>
<name>A0A927FK52_9BURK</name>
<comment type="caution">
    <text evidence="3">The sequence shown here is derived from an EMBL/GenBank/DDBJ whole genome shotgun (WGS) entry which is preliminary data.</text>
</comment>
<evidence type="ECO:0000259" key="2">
    <source>
        <dbReference type="Pfam" id="PF19762"/>
    </source>
</evidence>
<evidence type="ECO:0000313" key="4">
    <source>
        <dbReference type="Proteomes" id="UP000647424"/>
    </source>
</evidence>
<dbReference type="InterPro" id="IPR046216">
    <property type="entry name" value="DUF6249"/>
</dbReference>
<keyword evidence="4" id="KW-1185">Reference proteome</keyword>